<evidence type="ECO:0000256" key="1">
    <source>
        <dbReference type="ARBA" id="ARBA00004481"/>
    </source>
</evidence>
<evidence type="ECO:0000256" key="9">
    <source>
        <dbReference type="SAM" id="MobiDB-lite"/>
    </source>
</evidence>
<dbReference type="InterPro" id="IPR039431">
    <property type="entry name" value="Vta1/CALS_N"/>
</dbReference>
<keyword evidence="4" id="KW-0813">Transport</keyword>
<reference evidence="12" key="1">
    <citation type="submission" date="2020-09" db="EMBL/GenBank/DDBJ databases">
        <title>Comparative genome analyses of four rice-infecting Rhizoctonia solani isolates reveal extensive enrichment of homogalacturonan modification genes.</title>
        <authorList>
            <person name="Lee D.-Y."/>
            <person name="Jeon J."/>
            <person name="Kim K.-T."/>
            <person name="Cheong K."/>
            <person name="Song H."/>
            <person name="Choi G."/>
            <person name="Ko J."/>
            <person name="Opiyo S.O."/>
            <person name="Zuo S."/>
            <person name="Madhav S."/>
            <person name="Lee Y.-H."/>
            <person name="Wang G.-L."/>
        </authorList>
    </citation>
    <scope>NUCLEOTIDE SEQUENCE</scope>
    <source>
        <strain evidence="12">AG1-IA WGL</strain>
    </source>
</reference>
<dbReference type="GO" id="GO:0015031">
    <property type="term" value="P:protein transport"/>
    <property type="evidence" value="ECO:0007669"/>
    <property type="project" value="UniProtKB-KW"/>
</dbReference>
<feature type="compositionally biased region" description="Low complexity" evidence="9">
    <location>
        <begin position="438"/>
        <end position="450"/>
    </location>
</feature>
<feature type="compositionally biased region" description="Basic and acidic residues" evidence="9">
    <location>
        <begin position="880"/>
        <end position="890"/>
    </location>
</feature>
<dbReference type="OrthoDB" id="391137at2759"/>
<dbReference type="Pfam" id="PF18097">
    <property type="entry name" value="Vta1_C"/>
    <property type="match status" value="1"/>
</dbReference>
<feature type="compositionally biased region" description="Low complexity" evidence="9">
    <location>
        <begin position="710"/>
        <end position="746"/>
    </location>
</feature>
<keyword evidence="5" id="KW-0963">Cytoplasm</keyword>
<feature type="compositionally biased region" description="Basic and acidic residues" evidence="9">
    <location>
        <begin position="901"/>
        <end position="910"/>
    </location>
</feature>
<feature type="compositionally biased region" description="Polar residues" evidence="9">
    <location>
        <begin position="747"/>
        <end position="758"/>
    </location>
</feature>
<evidence type="ECO:0000259" key="11">
    <source>
        <dbReference type="Pfam" id="PF18097"/>
    </source>
</evidence>
<dbReference type="PANTHER" id="PTHR46009:SF1">
    <property type="entry name" value="VACUOLAR PROTEIN SORTING-ASSOCIATED PROTEIN VTA1 HOMOLOG"/>
    <property type="match status" value="1"/>
</dbReference>
<feature type="compositionally biased region" description="Low complexity" evidence="9">
    <location>
        <begin position="861"/>
        <end position="872"/>
    </location>
</feature>
<feature type="region of interest" description="Disordered" evidence="9">
    <location>
        <begin position="708"/>
        <end position="815"/>
    </location>
</feature>
<proteinExistence type="inferred from homology"/>
<evidence type="ECO:0000256" key="6">
    <source>
        <dbReference type="ARBA" id="ARBA00022753"/>
    </source>
</evidence>
<dbReference type="InterPro" id="IPR041212">
    <property type="entry name" value="Vta1_C"/>
</dbReference>
<dbReference type="InterPro" id="IPR044538">
    <property type="entry name" value="Vta1-like"/>
</dbReference>
<sequence>MYWAGMDNERVEVLSCSTTRSRAESLGEVLSSNCGNRGLEERGVTRVAEKKTKATWAVVTVKLGGHVSPRVGGRGGPCTAEAVWVSAWTWGPVVVGEGITLGARAISGDCLDSMTALLRGLSSSIEAKAGNVNTRQIDKIFARCRGTGEKIVHPEHAGITASASAFPVHPQAQPNCSLNSTLRCATEIMAVDLKLPPVPADLKHVVPFCTRAQEVRARDTIVCYWSLYYVAQLALKRTQTPENQAFLAAVVEQLEAMKRSLRNRRHITDEAAGSLYVRRFGYNVYNAAINEDAQGQANRSTAKKFLAASYFLEILKVFGQLDPQVEETIKHARSKANDIVRVLREGATPIAAAPPAGRSTPNGYVGSPSALSPQTNPVVLSGRPSTFASPVESPTAAARKGFSFPQANYPPPPTDAGSGSPVSPRFAQPPPPMFVNPRRQAQAQAQAQAQERQEIARPENVALPSSGSSAQIPLPDPTSPRKLQSPVRERSPLAYVGPTVARNAQNASKPPSPPPKPPTPTIKPPSPKPISPKSASPVKATVPIIPVTSPVIQQSPQEWPASTIILTRPPGPTEWPQHALVSPSMGSSASVDSAETFTSSQLRTVIKSASTAPRASSPVKSESAASTEEETDSQVSETEDETEDDHDQDQDDDESVAESTLMPVLTVVDNLAPKLEIPGAQASGLVAVASPVADEWGFGREMTEAIGKLTRAPAPYRTSPPSTSRASPESSSRASPVSASRASPISTSRASPLSSYRTSPILASRASPLSVASETPIPASPDLEAEANGIIPSVVIPQSPAQPSPTTPNMRAYSPTTISPVSLHQSFKSAAEVIDFSFSKFDRGQERELIDVEGGDDEDIGSGSSMSSFSSGSEDEVEADDAKEGSDRSDGSSISEMTIQDSEKPQESKPLRKTVRFAASVVGGLSPEVRKQVLPPPASTRSSPSLQIVPTSAVPQPLARPPTTRSSSYDSYQPSIRSPDSPMYGPSRPPIDGEFAIIPYHPSMSASHPAPAVHNNPAYAPTANNALVRTTWTSSPTQGPSAPPHRVQVDRETASLAQKYSRFAISSLNYMDIEAAKKELRAALTLLEGGDMY</sequence>
<evidence type="ECO:0000256" key="7">
    <source>
        <dbReference type="ARBA" id="ARBA00022927"/>
    </source>
</evidence>
<evidence type="ECO:0000256" key="5">
    <source>
        <dbReference type="ARBA" id="ARBA00022490"/>
    </source>
</evidence>
<comment type="caution">
    <text evidence="12">The sequence shown here is derived from an EMBL/GenBank/DDBJ whole genome shotgun (WGS) entry which is preliminary data.</text>
</comment>
<feature type="compositionally biased region" description="Polar residues" evidence="9">
    <location>
        <begin position="1031"/>
        <end position="1040"/>
    </location>
</feature>
<dbReference type="Proteomes" id="UP000602905">
    <property type="component" value="Unassembled WGS sequence"/>
</dbReference>
<evidence type="ECO:0000313" key="12">
    <source>
        <dbReference type="EMBL" id="KAF8710387.1"/>
    </source>
</evidence>
<keyword evidence="7" id="KW-0653">Protein transport</keyword>
<feature type="region of interest" description="Disordered" evidence="9">
    <location>
        <begin position="1031"/>
        <end position="1051"/>
    </location>
</feature>
<protein>
    <submittedName>
        <fullName evidence="12">Vta1 like</fullName>
    </submittedName>
</protein>
<dbReference type="InterPro" id="IPR023175">
    <property type="entry name" value="Vta1/CALS_N_sf"/>
</dbReference>
<dbReference type="Gene3D" id="1.20.5.420">
    <property type="entry name" value="Immunoglobulin FC, subunit C"/>
    <property type="match status" value="1"/>
</dbReference>
<feature type="compositionally biased region" description="Pro residues" evidence="9">
    <location>
        <begin position="510"/>
        <end position="530"/>
    </location>
</feature>
<comment type="similarity">
    <text evidence="3">Belongs to the VTA1 family.</text>
</comment>
<gene>
    <name evidence="12" type="ORF">RHS03_02502</name>
</gene>
<dbReference type="GO" id="GO:0032511">
    <property type="term" value="P:late endosome to vacuole transport via multivesicular body sorting pathway"/>
    <property type="evidence" value="ECO:0007669"/>
    <property type="project" value="InterPro"/>
</dbReference>
<evidence type="ECO:0000259" key="10">
    <source>
        <dbReference type="Pfam" id="PF04652"/>
    </source>
</evidence>
<feature type="non-terminal residue" evidence="12">
    <location>
        <position position="1"/>
    </location>
</feature>
<feature type="region of interest" description="Disordered" evidence="9">
    <location>
        <begin position="351"/>
        <end position="537"/>
    </location>
</feature>
<evidence type="ECO:0000313" key="13">
    <source>
        <dbReference type="Proteomes" id="UP000602905"/>
    </source>
</evidence>
<dbReference type="Pfam" id="PF04652">
    <property type="entry name" value="Vta1"/>
    <property type="match status" value="1"/>
</dbReference>
<evidence type="ECO:0000256" key="8">
    <source>
        <dbReference type="ARBA" id="ARBA00023136"/>
    </source>
</evidence>
<keyword evidence="8" id="KW-0472">Membrane</keyword>
<feature type="domain" description="Vta1 C-terminal" evidence="11">
    <location>
        <begin position="1054"/>
        <end position="1088"/>
    </location>
</feature>
<feature type="compositionally biased region" description="Acidic residues" evidence="9">
    <location>
        <begin position="627"/>
        <end position="656"/>
    </location>
</feature>
<evidence type="ECO:0000256" key="4">
    <source>
        <dbReference type="ARBA" id="ARBA00022448"/>
    </source>
</evidence>
<dbReference type="AlphaFoldDB" id="A0A8H7HWY4"/>
<evidence type="ECO:0000256" key="2">
    <source>
        <dbReference type="ARBA" id="ARBA00004496"/>
    </source>
</evidence>
<dbReference type="PANTHER" id="PTHR46009">
    <property type="entry name" value="VACUOLAR PROTEIN SORTING-ASSOCIATED PROTEIN VTA1 HOMOLOG"/>
    <property type="match status" value="1"/>
</dbReference>
<dbReference type="Gene3D" id="1.25.40.270">
    <property type="entry name" value="Vacuolar protein sorting-associated protein vta1"/>
    <property type="match status" value="1"/>
</dbReference>
<feature type="region of interest" description="Disordered" evidence="9">
    <location>
        <begin position="845"/>
        <end position="990"/>
    </location>
</feature>
<feature type="region of interest" description="Disordered" evidence="9">
    <location>
        <begin position="563"/>
        <end position="662"/>
    </location>
</feature>
<feature type="compositionally biased region" description="Polar residues" evidence="9">
    <location>
        <begin position="891"/>
        <end position="900"/>
    </location>
</feature>
<dbReference type="EMBL" id="JACYCD010000047">
    <property type="protein sequence ID" value="KAF8710387.1"/>
    <property type="molecule type" value="Genomic_DNA"/>
</dbReference>
<feature type="compositionally biased region" description="Polar residues" evidence="9">
    <location>
        <begin position="369"/>
        <end position="388"/>
    </location>
</feature>
<organism evidence="12 13">
    <name type="scientific">Rhizoctonia solani</name>
    <dbReference type="NCBI Taxonomy" id="456999"/>
    <lineage>
        <taxon>Eukaryota</taxon>
        <taxon>Fungi</taxon>
        <taxon>Dikarya</taxon>
        <taxon>Basidiomycota</taxon>
        <taxon>Agaricomycotina</taxon>
        <taxon>Agaricomycetes</taxon>
        <taxon>Cantharellales</taxon>
        <taxon>Ceratobasidiaceae</taxon>
        <taxon>Rhizoctonia</taxon>
    </lineage>
</organism>
<feature type="compositionally biased region" description="Polar residues" evidence="9">
    <location>
        <begin position="939"/>
        <end position="954"/>
    </location>
</feature>
<feature type="compositionally biased region" description="Polar residues" evidence="9">
    <location>
        <begin position="584"/>
        <end position="620"/>
    </location>
</feature>
<accession>A0A8H7HWY4</accession>
<feature type="compositionally biased region" description="Polar residues" evidence="9">
    <location>
        <begin position="963"/>
        <end position="978"/>
    </location>
</feature>
<name>A0A8H7HWY4_9AGAM</name>
<keyword evidence="6" id="KW-0967">Endosome</keyword>
<comment type="subcellular location">
    <subcellularLocation>
        <location evidence="2">Cytoplasm</location>
    </subcellularLocation>
    <subcellularLocation>
        <location evidence="1">Endosome membrane</location>
        <topology evidence="1">Peripheral membrane protein</topology>
    </subcellularLocation>
</comment>
<feature type="compositionally biased region" description="Acidic residues" evidence="9">
    <location>
        <begin position="851"/>
        <end position="860"/>
    </location>
</feature>
<dbReference type="GO" id="GO:0005771">
    <property type="term" value="C:multivesicular body"/>
    <property type="evidence" value="ECO:0007669"/>
    <property type="project" value="TreeGrafter"/>
</dbReference>
<feature type="domain" description="Vta1/callose synthase N-terminal" evidence="10">
    <location>
        <begin position="205"/>
        <end position="344"/>
    </location>
</feature>
<dbReference type="GO" id="GO:0010008">
    <property type="term" value="C:endosome membrane"/>
    <property type="evidence" value="ECO:0007669"/>
    <property type="project" value="UniProtKB-SubCell"/>
</dbReference>
<evidence type="ECO:0000256" key="3">
    <source>
        <dbReference type="ARBA" id="ARBA00007895"/>
    </source>
</evidence>